<dbReference type="AlphaFoldDB" id="A0A0L0UMT9"/>
<gene>
    <name evidence="1" type="ORF">PSTG_18315</name>
</gene>
<keyword evidence="2" id="KW-1185">Reference proteome</keyword>
<organism evidence="1 2">
    <name type="scientific">Puccinia striiformis f. sp. tritici PST-78</name>
    <dbReference type="NCBI Taxonomy" id="1165861"/>
    <lineage>
        <taxon>Eukaryota</taxon>
        <taxon>Fungi</taxon>
        <taxon>Dikarya</taxon>
        <taxon>Basidiomycota</taxon>
        <taxon>Pucciniomycotina</taxon>
        <taxon>Pucciniomycetes</taxon>
        <taxon>Pucciniales</taxon>
        <taxon>Pucciniaceae</taxon>
        <taxon>Puccinia</taxon>
    </lineage>
</organism>
<comment type="caution">
    <text evidence="1">The sequence shown here is derived from an EMBL/GenBank/DDBJ whole genome shotgun (WGS) entry which is preliminary data.</text>
</comment>
<sequence length="114" mass="13241">MAKTDAERKAAQRERQRIAGVVPFELKLDQQEIDMLRENCAARRPQRAPYDMDEYITMLIRKDNAELKKQLAARDSRCCGKCKDKLPGDPDGCYFLGDSECWQTYGWHETKLIV</sequence>
<dbReference type="Proteomes" id="UP000054564">
    <property type="component" value="Unassembled WGS sequence"/>
</dbReference>
<name>A0A0L0UMT9_9BASI</name>
<reference evidence="2" key="1">
    <citation type="submission" date="2014-03" db="EMBL/GenBank/DDBJ databases">
        <title>The Genome Sequence of Puccinia striiformis f. sp. tritici PST-78.</title>
        <authorList>
            <consortium name="The Broad Institute Genome Sequencing Platform"/>
            <person name="Cuomo C."/>
            <person name="Hulbert S."/>
            <person name="Chen X."/>
            <person name="Walker B."/>
            <person name="Young S.K."/>
            <person name="Zeng Q."/>
            <person name="Gargeya S."/>
            <person name="Fitzgerald M."/>
            <person name="Haas B."/>
            <person name="Abouelleil A."/>
            <person name="Alvarado L."/>
            <person name="Arachchi H.M."/>
            <person name="Berlin A.M."/>
            <person name="Chapman S.B."/>
            <person name="Goldberg J."/>
            <person name="Griggs A."/>
            <person name="Gujja S."/>
            <person name="Hansen M."/>
            <person name="Howarth C."/>
            <person name="Imamovic A."/>
            <person name="Larimer J."/>
            <person name="McCowan C."/>
            <person name="Montmayeur A."/>
            <person name="Murphy C."/>
            <person name="Neiman D."/>
            <person name="Pearson M."/>
            <person name="Priest M."/>
            <person name="Roberts A."/>
            <person name="Saif S."/>
            <person name="Shea T."/>
            <person name="Sisk P."/>
            <person name="Sykes S."/>
            <person name="Wortman J."/>
            <person name="Nusbaum C."/>
            <person name="Birren B."/>
        </authorList>
    </citation>
    <scope>NUCLEOTIDE SEQUENCE [LARGE SCALE GENOMIC DNA]</scope>
    <source>
        <strain evidence="2">race PST-78</strain>
    </source>
</reference>
<proteinExistence type="predicted"/>
<accession>A0A0L0UMT9</accession>
<protein>
    <submittedName>
        <fullName evidence="1">Uncharacterized protein</fullName>
    </submittedName>
</protein>
<dbReference type="EMBL" id="AJIL01002538">
    <property type="protein sequence ID" value="KNE88285.1"/>
    <property type="molecule type" value="Genomic_DNA"/>
</dbReference>
<evidence type="ECO:0000313" key="2">
    <source>
        <dbReference type="Proteomes" id="UP000054564"/>
    </source>
</evidence>
<evidence type="ECO:0000313" key="1">
    <source>
        <dbReference type="EMBL" id="KNE88285.1"/>
    </source>
</evidence>